<gene>
    <name evidence="3" type="ORF">HD593_003255</name>
</gene>
<dbReference type="EMBL" id="JACHMI010000001">
    <property type="protein sequence ID" value="MBB6548460.1"/>
    <property type="molecule type" value="Genomic_DNA"/>
</dbReference>
<comment type="caution">
    <text evidence="3">The sequence shown here is derived from an EMBL/GenBank/DDBJ whole genome shotgun (WGS) entry which is preliminary data.</text>
</comment>
<evidence type="ECO:0000313" key="4">
    <source>
        <dbReference type="Proteomes" id="UP000565579"/>
    </source>
</evidence>
<dbReference type="RefSeq" id="WP_185102947.1">
    <property type="nucleotide sequence ID" value="NZ_BAAAXY010000295.1"/>
</dbReference>
<protein>
    <submittedName>
        <fullName evidence="3">Uncharacterized protein</fullName>
    </submittedName>
</protein>
<accession>A0A7X0TYP2</accession>
<evidence type="ECO:0000313" key="3">
    <source>
        <dbReference type="EMBL" id="MBB6548460.1"/>
    </source>
</evidence>
<reference evidence="3 4" key="1">
    <citation type="submission" date="2020-08" db="EMBL/GenBank/DDBJ databases">
        <title>Sequencing the genomes of 1000 actinobacteria strains.</title>
        <authorList>
            <person name="Klenk H.-P."/>
        </authorList>
    </citation>
    <scope>NUCLEOTIDE SEQUENCE [LARGE SCALE GENOMIC DNA]</scope>
    <source>
        <strain evidence="3 4">DSM 43768</strain>
    </source>
</reference>
<keyword evidence="4" id="KW-1185">Reference proteome</keyword>
<keyword evidence="2" id="KW-1133">Transmembrane helix</keyword>
<proteinExistence type="predicted"/>
<name>A0A7X0TYP2_9ACTN</name>
<sequence>MSAGLAAASRPPQWGRRDAGVTMTAAFGLLVGLATAPVLATYAGADPRALLLPRPPMRSSPQTRHARLLQPLTAR</sequence>
<evidence type="ECO:0000256" key="2">
    <source>
        <dbReference type="SAM" id="Phobius"/>
    </source>
</evidence>
<dbReference type="AlphaFoldDB" id="A0A7X0TYP2"/>
<feature type="transmembrane region" description="Helical" evidence="2">
    <location>
        <begin position="21"/>
        <end position="45"/>
    </location>
</feature>
<keyword evidence="2" id="KW-0472">Membrane</keyword>
<keyword evidence="2" id="KW-0812">Transmembrane</keyword>
<feature type="region of interest" description="Disordered" evidence="1">
    <location>
        <begin position="52"/>
        <end position="75"/>
    </location>
</feature>
<organism evidence="3 4">
    <name type="scientific">Nonomuraea rubra</name>
    <dbReference type="NCBI Taxonomy" id="46180"/>
    <lineage>
        <taxon>Bacteria</taxon>
        <taxon>Bacillati</taxon>
        <taxon>Actinomycetota</taxon>
        <taxon>Actinomycetes</taxon>
        <taxon>Streptosporangiales</taxon>
        <taxon>Streptosporangiaceae</taxon>
        <taxon>Nonomuraea</taxon>
    </lineage>
</organism>
<evidence type="ECO:0000256" key="1">
    <source>
        <dbReference type="SAM" id="MobiDB-lite"/>
    </source>
</evidence>
<dbReference type="Proteomes" id="UP000565579">
    <property type="component" value="Unassembled WGS sequence"/>
</dbReference>